<evidence type="ECO:0000256" key="4">
    <source>
        <dbReference type="PIRSR" id="PIRSR603782-2"/>
    </source>
</evidence>
<feature type="binding site" evidence="3">
    <location>
        <position position="77"/>
    </location>
    <ligand>
        <name>Cu cation</name>
        <dbReference type="ChEBI" id="CHEBI:23378"/>
    </ligand>
</feature>
<dbReference type="InterPro" id="IPR003782">
    <property type="entry name" value="SCO1/SenC"/>
</dbReference>
<comment type="similarity">
    <text evidence="1">Belongs to the SCO1/2 family.</text>
</comment>
<dbReference type="Proteomes" id="UP000297737">
    <property type="component" value="Unassembled WGS sequence"/>
</dbReference>
<dbReference type="PANTHER" id="PTHR12151">
    <property type="entry name" value="ELECTRON TRANSPORT PROTIN SCO1/SENC FAMILY MEMBER"/>
    <property type="match status" value="1"/>
</dbReference>
<keyword evidence="4" id="KW-1015">Disulfide bond</keyword>
<keyword evidence="6" id="KW-1185">Reference proteome</keyword>
<evidence type="ECO:0000313" key="6">
    <source>
        <dbReference type="Proteomes" id="UP000297737"/>
    </source>
</evidence>
<dbReference type="SUPFAM" id="SSF52833">
    <property type="entry name" value="Thioredoxin-like"/>
    <property type="match status" value="1"/>
</dbReference>
<evidence type="ECO:0000256" key="1">
    <source>
        <dbReference type="ARBA" id="ARBA00010996"/>
    </source>
</evidence>
<reference evidence="5 6" key="1">
    <citation type="submission" date="2019-02" db="EMBL/GenBank/DDBJ databases">
        <title>Polymorphobacter sp. isolated from the lake at the Tibet of China.</title>
        <authorList>
            <person name="Li A."/>
        </authorList>
    </citation>
    <scope>NUCLEOTIDE SEQUENCE [LARGE SCALE GENOMIC DNA]</scope>
    <source>
        <strain evidence="5 6">DJ1R-1</strain>
    </source>
</reference>
<evidence type="ECO:0000256" key="3">
    <source>
        <dbReference type="PIRSR" id="PIRSR603782-1"/>
    </source>
</evidence>
<dbReference type="RefSeq" id="WP_135247067.1">
    <property type="nucleotide sequence ID" value="NZ_SIHO01000004.1"/>
</dbReference>
<protein>
    <submittedName>
        <fullName evidence="5">SCO family protein</fullName>
    </submittedName>
</protein>
<dbReference type="Gene3D" id="3.40.30.10">
    <property type="entry name" value="Glutaredoxin"/>
    <property type="match status" value="1"/>
</dbReference>
<dbReference type="OrthoDB" id="9790194at2"/>
<dbReference type="EMBL" id="SIHO01000004">
    <property type="protein sequence ID" value="TFU00307.1"/>
    <property type="molecule type" value="Genomic_DNA"/>
</dbReference>
<gene>
    <name evidence="5" type="ORF">EUV02_14725</name>
</gene>
<feature type="disulfide bond" description="Redox-active" evidence="4">
    <location>
        <begin position="77"/>
        <end position="81"/>
    </location>
</feature>
<sequence>MSKQRLSFKTAAIVLLLLCALGGLVLWAVQSPRAPAGPLAGAQIGGPFTLVDQNGRTVTEKDFAGRYMLVYFGYTFCPDVCPLDVQKLATAMRTFEKQDPTRAAQVVPVFITVDPERDKTPVLKEFVTAFHPRLVGLGGSVAQVDAAKKAFRVYAKKAGPEGSKDYLVDHTAMIYLMGPDGAPISFTDHTGTADQISADLDKYVR</sequence>
<evidence type="ECO:0000256" key="2">
    <source>
        <dbReference type="ARBA" id="ARBA00023008"/>
    </source>
</evidence>
<dbReference type="InterPro" id="IPR036249">
    <property type="entry name" value="Thioredoxin-like_sf"/>
</dbReference>
<organism evidence="5 6">
    <name type="scientific">Glacieibacterium arshaanense</name>
    <dbReference type="NCBI Taxonomy" id="2511025"/>
    <lineage>
        <taxon>Bacteria</taxon>
        <taxon>Pseudomonadati</taxon>
        <taxon>Pseudomonadota</taxon>
        <taxon>Alphaproteobacteria</taxon>
        <taxon>Sphingomonadales</taxon>
        <taxon>Sphingosinicellaceae</taxon>
        <taxon>Glacieibacterium</taxon>
    </lineage>
</organism>
<dbReference type="GO" id="GO:0046872">
    <property type="term" value="F:metal ion binding"/>
    <property type="evidence" value="ECO:0007669"/>
    <property type="project" value="UniProtKB-KW"/>
</dbReference>
<comment type="caution">
    <text evidence="5">The sequence shown here is derived from an EMBL/GenBank/DDBJ whole genome shotgun (WGS) entry which is preliminary data.</text>
</comment>
<dbReference type="PANTHER" id="PTHR12151:SF25">
    <property type="entry name" value="LINALOOL DEHYDRATASE_ISOMERASE DOMAIN-CONTAINING PROTEIN"/>
    <property type="match status" value="1"/>
</dbReference>
<name>A0A4Y9EJD9_9SPHN</name>
<dbReference type="Pfam" id="PF02630">
    <property type="entry name" value="SCO1-SenC"/>
    <property type="match status" value="1"/>
</dbReference>
<keyword evidence="3" id="KW-0479">Metal-binding</keyword>
<accession>A0A4Y9EJD9</accession>
<proteinExistence type="inferred from homology"/>
<dbReference type="FunFam" id="3.40.30.10:FF:000013">
    <property type="entry name" value="Blast:Protein SCO1 homolog, mitochondrial"/>
    <property type="match status" value="1"/>
</dbReference>
<evidence type="ECO:0000313" key="5">
    <source>
        <dbReference type="EMBL" id="TFU00307.1"/>
    </source>
</evidence>
<keyword evidence="2 3" id="KW-0186">Copper</keyword>
<feature type="binding site" evidence="3">
    <location>
        <position position="81"/>
    </location>
    <ligand>
        <name>Cu cation</name>
        <dbReference type="ChEBI" id="CHEBI:23378"/>
    </ligand>
</feature>
<feature type="binding site" evidence="3">
    <location>
        <position position="170"/>
    </location>
    <ligand>
        <name>Cu cation</name>
        <dbReference type="ChEBI" id="CHEBI:23378"/>
    </ligand>
</feature>
<dbReference type="CDD" id="cd02968">
    <property type="entry name" value="SCO"/>
    <property type="match status" value="1"/>
</dbReference>
<dbReference type="AlphaFoldDB" id="A0A4Y9EJD9"/>